<reference evidence="2 3" key="1">
    <citation type="submission" date="2019-02" db="EMBL/GenBank/DDBJ databases">
        <title>Deep-cultivation of Planctomycetes and their phenomic and genomic characterization uncovers novel biology.</title>
        <authorList>
            <person name="Wiegand S."/>
            <person name="Jogler M."/>
            <person name="Boedeker C."/>
            <person name="Pinto D."/>
            <person name="Vollmers J."/>
            <person name="Rivas-Marin E."/>
            <person name="Kohn T."/>
            <person name="Peeters S.H."/>
            <person name="Heuer A."/>
            <person name="Rast P."/>
            <person name="Oberbeckmann S."/>
            <person name="Bunk B."/>
            <person name="Jeske O."/>
            <person name="Meyerdierks A."/>
            <person name="Storesund J.E."/>
            <person name="Kallscheuer N."/>
            <person name="Luecker S."/>
            <person name="Lage O.M."/>
            <person name="Pohl T."/>
            <person name="Merkel B.J."/>
            <person name="Hornburger P."/>
            <person name="Mueller R.-W."/>
            <person name="Bruemmer F."/>
            <person name="Labrenz M."/>
            <person name="Spormann A.M."/>
            <person name="Op den Camp H."/>
            <person name="Overmann J."/>
            <person name="Amann R."/>
            <person name="Jetten M.S.M."/>
            <person name="Mascher T."/>
            <person name="Medema M.H."/>
            <person name="Devos D.P."/>
            <person name="Kaster A.-K."/>
            <person name="Ovreas L."/>
            <person name="Rohde M."/>
            <person name="Galperin M.Y."/>
            <person name="Jogler C."/>
        </authorList>
    </citation>
    <scope>NUCLEOTIDE SEQUENCE [LARGE SCALE GENOMIC DNA]</scope>
    <source>
        <strain evidence="2 3">SV_7m_r</strain>
    </source>
</reference>
<keyword evidence="2" id="KW-0489">Methyltransferase</keyword>
<keyword evidence="2" id="KW-0830">Ubiquinone</keyword>
<accession>A0A517T2M1</accession>
<dbReference type="CDD" id="cd02440">
    <property type="entry name" value="AdoMet_MTases"/>
    <property type="match status" value="1"/>
</dbReference>
<dbReference type="Proteomes" id="UP000315003">
    <property type="component" value="Chromosome"/>
</dbReference>
<protein>
    <submittedName>
        <fullName evidence="2">Ubiquinone/menaquinone biosynthesis C-methyltransferase UbiE</fullName>
        <ecNumber evidence="2">2.1.1.163</ecNumber>
    </submittedName>
</protein>
<evidence type="ECO:0000313" key="3">
    <source>
        <dbReference type="Proteomes" id="UP000315003"/>
    </source>
</evidence>
<dbReference type="EC" id="2.1.1.163" evidence="2"/>
<dbReference type="GO" id="GO:0032259">
    <property type="term" value="P:methylation"/>
    <property type="evidence" value="ECO:0007669"/>
    <property type="project" value="UniProtKB-KW"/>
</dbReference>
<dbReference type="Pfam" id="PF08241">
    <property type="entry name" value="Methyltransf_11"/>
    <property type="match status" value="1"/>
</dbReference>
<feature type="domain" description="Methyltransferase type 11" evidence="1">
    <location>
        <begin position="102"/>
        <end position="200"/>
    </location>
</feature>
<sequence>MDGFAYNWLFAEFSPMDLPTMKPLPLLFAIVFLSSASSLTAQEATQPSAESVKPGINERFLDTTLDVQEWIGRFEVESREVFSARERVLSACQIQPGMTVADIGAGTGFYSRLFANEVGDQGWVYAVDLSTNFLQHINKQSDADRVQNITCVLGTDRSVRLPAASVDFVFVCDTYHHFEFPQSTLASIYKALKPGGTMVVIDFERIPGQTRDWTLGHVRAGKEVFRKEIEAAGFSLVEEVEIPSFKENYLLRFRKE</sequence>
<dbReference type="InterPro" id="IPR013216">
    <property type="entry name" value="Methyltransf_11"/>
</dbReference>
<dbReference type="AlphaFoldDB" id="A0A517T2M1"/>
<keyword evidence="2" id="KW-0808">Transferase</keyword>
<dbReference type="GO" id="GO:0043770">
    <property type="term" value="F:demethylmenaquinone methyltransferase activity"/>
    <property type="evidence" value="ECO:0007669"/>
    <property type="project" value="UniProtKB-EC"/>
</dbReference>
<dbReference type="SUPFAM" id="SSF53335">
    <property type="entry name" value="S-adenosyl-L-methionine-dependent methyltransferases"/>
    <property type="match status" value="1"/>
</dbReference>
<name>A0A517T2M1_9BACT</name>
<keyword evidence="3" id="KW-1185">Reference proteome</keyword>
<gene>
    <name evidence="2" type="primary">ubiE_3</name>
    <name evidence="2" type="ORF">SV7mr_51740</name>
</gene>
<organism evidence="2 3">
    <name type="scientific">Stieleria bergensis</name>
    <dbReference type="NCBI Taxonomy" id="2528025"/>
    <lineage>
        <taxon>Bacteria</taxon>
        <taxon>Pseudomonadati</taxon>
        <taxon>Planctomycetota</taxon>
        <taxon>Planctomycetia</taxon>
        <taxon>Pirellulales</taxon>
        <taxon>Pirellulaceae</taxon>
        <taxon>Stieleria</taxon>
    </lineage>
</organism>
<dbReference type="PANTHER" id="PTHR43861">
    <property type="entry name" value="TRANS-ACONITATE 2-METHYLTRANSFERASE-RELATED"/>
    <property type="match status" value="1"/>
</dbReference>
<dbReference type="GO" id="GO:0008757">
    <property type="term" value="F:S-adenosylmethionine-dependent methyltransferase activity"/>
    <property type="evidence" value="ECO:0007669"/>
    <property type="project" value="InterPro"/>
</dbReference>
<dbReference type="Gene3D" id="3.40.50.150">
    <property type="entry name" value="Vaccinia Virus protein VP39"/>
    <property type="match status" value="1"/>
</dbReference>
<proteinExistence type="predicted"/>
<dbReference type="InterPro" id="IPR029063">
    <property type="entry name" value="SAM-dependent_MTases_sf"/>
</dbReference>
<dbReference type="PANTHER" id="PTHR43861:SF1">
    <property type="entry name" value="TRANS-ACONITATE 2-METHYLTRANSFERASE"/>
    <property type="match status" value="1"/>
</dbReference>
<evidence type="ECO:0000259" key="1">
    <source>
        <dbReference type="Pfam" id="PF08241"/>
    </source>
</evidence>
<evidence type="ECO:0000313" key="2">
    <source>
        <dbReference type="EMBL" id="QDT62624.1"/>
    </source>
</evidence>
<dbReference type="EMBL" id="CP036272">
    <property type="protein sequence ID" value="QDT62624.1"/>
    <property type="molecule type" value="Genomic_DNA"/>
</dbReference>